<dbReference type="PANTHER" id="PTHR28680">
    <property type="entry name" value="CENTROMERE PROTEIN X"/>
    <property type="match status" value="1"/>
</dbReference>
<evidence type="ECO:0000313" key="10">
    <source>
        <dbReference type="Proteomes" id="UP001488838"/>
    </source>
</evidence>
<dbReference type="GO" id="GO:0000712">
    <property type="term" value="P:resolution of meiotic recombination intermediates"/>
    <property type="evidence" value="ECO:0007669"/>
    <property type="project" value="TreeGrafter"/>
</dbReference>
<dbReference type="GO" id="GO:0006281">
    <property type="term" value="P:DNA repair"/>
    <property type="evidence" value="ECO:0007669"/>
    <property type="project" value="UniProtKB-KW"/>
</dbReference>
<accession>A0AAW0HJV6</accession>
<evidence type="ECO:0000256" key="8">
    <source>
        <dbReference type="ARBA" id="ARBA00047146"/>
    </source>
</evidence>
<dbReference type="Gene3D" id="1.20.5.4980">
    <property type="match status" value="1"/>
</dbReference>
<dbReference type="Proteomes" id="UP001488838">
    <property type="component" value="Unassembled WGS sequence"/>
</dbReference>
<dbReference type="GO" id="GO:0031297">
    <property type="term" value="P:replication fork processing"/>
    <property type="evidence" value="ECO:0007669"/>
    <property type="project" value="TreeGrafter"/>
</dbReference>
<evidence type="ECO:0000256" key="5">
    <source>
        <dbReference type="ARBA" id="ARBA00023125"/>
    </source>
</evidence>
<keyword evidence="5" id="KW-0238">DNA-binding</keyword>
<dbReference type="GO" id="GO:0043240">
    <property type="term" value="C:Fanconi anaemia nuclear complex"/>
    <property type="evidence" value="ECO:0007669"/>
    <property type="project" value="TreeGrafter"/>
</dbReference>
<keyword evidence="7" id="KW-0539">Nucleus</keyword>
<protein>
    <recommendedName>
        <fullName evidence="3">Centromere protein X</fullName>
    </recommendedName>
</protein>
<organism evidence="9 10">
    <name type="scientific">Myodes glareolus</name>
    <name type="common">Bank vole</name>
    <name type="synonym">Clethrionomys glareolus</name>
    <dbReference type="NCBI Taxonomy" id="447135"/>
    <lineage>
        <taxon>Eukaryota</taxon>
        <taxon>Metazoa</taxon>
        <taxon>Chordata</taxon>
        <taxon>Craniata</taxon>
        <taxon>Vertebrata</taxon>
        <taxon>Euteleostomi</taxon>
        <taxon>Mammalia</taxon>
        <taxon>Eutheria</taxon>
        <taxon>Euarchontoglires</taxon>
        <taxon>Glires</taxon>
        <taxon>Rodentia</taxon>
        <taxon>Myomorpha</taxon>
        <taxon>Muroidea</taxon>
        <taxon>Cricetidae</taxon>
        <taxon>Arvicolinae</taxon>
        <taxon>Myodes</taxon>
    </lineage>
</organism>
<dbReference type="InterPro" id="IPR018552">
    <property type="entry name" value="CENP-X"/>
</dbReference>
<dbReference type="GO" id="GO:0003677">
    <property type="term" value="F:DNA binding"/>
    <property type="evidence" value="ECO:0007669"/>
    <property type="project" value="UniProtKB-KW"/>
</dbReference>
<evidence type="ECO:0000256" key="1">
    <source>
        <dbReference type="ARBA" id="ARBA00004123"/>
    </source>
</evidence>
<dbReference type="Pfam" id="PF09415">
    <property type="entry name" value="CENP-X"/>
    <property type="match status" value="1"/>
</dbReference>
<comment type="similarity">
    <text evidence="2">Belongs to the CENP-X/MHF2 family.</text>
</comment>
<dbReference type="EMBL" id="JBBHLL010000433">
    <property type="protein sequence ID" value="KAK7803050.1"/>
    <property type="molecule type" value="Genomic_DNA"/>
</dbReference>
<evidence type="ECO:0000256" key="4">
    <source>
        <dbReference type="ARBA" id="ARBA00022763"/>
    </source>
</evidence>
<evidence type="ECO:0000256" key="6">
    <source>
        <dbReference type="ARBA" id="ARBA00023204"/>
    </source>
</evidence>
<keyword evidence="4" id="KW-0227">DNA damage</keyword>
<dbReference type="PANTHER" id="PTHR28680:SF1">
    <property type="entry name" value="CENTROMERE PROTEIN X"/>
    <property type="match status" value="1"/>
</dbReference>
<keyword evidence="6" id="KW-0234">DNA repair</keyword>
<evidence type="ECO:0000256" key="2">
    <source>
        <dbReference type="ARBA" id="ARBA00009359"/>
    </source>
</evidence>
<dbReference type="Gene3D" id="6.10.130.30">
    <property type="match status" value="1"/>
</dbReference>
<keyword evidence="10" id="KW-1185">Reference proteome</keyword>
<comment type="subcellular location">
    <subcellularLocation>
        <location evidence="1">Nucleus</location>
    </subcellularLocation>
</comment>
<proteinExistence type="inferred from homology"/>
<evidence type="ECO:0000256" key="7">
    <source>
        <dbReference type="ARBA" id="ARBA00023242"/>
    </source>
</evidence>
<reference evidence="9 10" key="1">
    <citation type="journal article" date="2023" name="bioRxiv">
        <title>Conserved and derived expression patterns and positive selection on dental genes reveal complex evolutionary context of ever-growing rodent molars.</title>
        <authorList>
            <person name="Calamari Z.T."/>
            <person name="Song A."/>
            <person name="Cohen E."/>
            <person name="Akter M."/>
            <person name="Roy R.D."/>
            <person name="Hallikas O."/>
            <person name="Christensen M.M."/>
            <person name="Li P."/>
            <person name="Marangoni P."/>
            <person name="Jernvall J."/>
            <person name="Klein O.D."/>
        </authorList>
    </citation>
    <scope>NUCLEOTIDE SEQUENCE [LARGE SCALE GENOMIC DNA]</scope>
    <source>
        <strain evidence="9">V071</strain>
    </source>
</reference>
<comment type="subunit">
    <text evidence="8">Heterodimer with CENPX, sometimes called MHF; this interaction stabilizes both partners. MHF heterodimers can assemble to form tetrameric structures. MHF also coassemble with CENPT-CENPW heterodimers at centromeres to form the tetrameric CENP-T-W-S-X complex. Forms a discrete complex with FANCM and CENPX, called FANCM-MHF; this interaction, probably mediated by direct binding between CENPS and FANCM, leads to synergistic activation of double-stranded DNA binding and strongly stimulates FANCM-mediated DNA remodeling. Recruited by FANCM to the Fanconi anemia (FA) core complex, which consists of CENPS, CENPX, FANCA, FANCB, FANCC, FANCE, FANCF, FANCG, FANCL, FANCM, FAAP24 and FAAP100. The FA core complex associates with Bloom syndrome (BLM) complex, which consists of at least BLM, DNA topoisomerase 3-alpha (TOP3A), RMI1/BLAP75, RPA1/RPA70 and RPA2/RPA32. The super complex between FA and BLM is called BRAFT.</text>
</comment>
<dbReference type="CDD" id="cd22921">
    <property type="entry name" value="HFD_CENP-X"/>
    <property type="match status" value="1"/>
</dbReference>
<sequence length="165" mass="18025">MTELVSKVLHLHFRDCKTKVSGDALQLMAEFLKIFVVEAAVRGVQQAQAEDLDIVDVDQLEKVGLWPAESRTKSHQRRYLIPQFSSFQSTGGHQGLLSSLAIASGDPCETGAGKVGRLPTPPTPTIPIHYKQKSGWQCRLLAPLHQSCCVAFNLTPPPPGCLPEL</sequence>
<comment type="caution">
    <text evidence="9">The sequence shown here is derived from an EMBL/GenBank/DDBJ whole genome shotgun (WGS) entry which is preliminary data.</text>
</comment>
<evidence type="ECO:0000313" key="9">
    <source>
        <dbReference type="EMBL" id="KAK7803050.1"/>
    </source>
</evidence>
<dbReference type="AlphaFoldDB" id="A0AAW0HJV6"/>
<name>A0AAW0HJV6_MYOGA</name>
<gene>
    <name evidence="9" type="ORF">U0070_001873</name>
</gene>
<evidence type="ECO:0000256" key="3">
    <source>
        <dbReference type="ARBA" id="ARBA00016388"/>
    </source>
</evidence>
<dbReference type="GO" id="GO:0051382">
    <property type="term" value="P:kinetochore assembly"/>
    <property type="evidence" value="ECO:0007669"/>
    <property type="project" value="InterPro"/>
</dbReference>
<dbReference type="GO" id="GO:0071821">
    <property type="term" value="C:FANCM-MHF complex"/>
    <property type="evidence" value="ECO:0007669"/>
    <property type="project" value="TreeGrafter"/>
</dbReference>